<keyword evidence="2" id="KW-0813">Transport</keyword>
<comment type="caution">
    <text evidence="5">The sequence shown here is derived from an EMBL/GenBank/DDBJ whole genome shotgun (WGS) entry which is preliminary data.</text>
</comment>
<evidence type="ECO:0000256" key="3">
    <source>
        <dbReference type="ARBA" id="ARBA00022729"/>
    </source>
</evidence>
<reference evidence="5" key="1">
    <citation type="submission" date="2023-04" db="EMBL/GenBank/DDBJ databases">
        <title>Comparative genomic analysis of Cohnella hashimotonis sp. nov., isolated from the International Space Station.</title>
        <authorList>
            <person name="Venkateswaran K."/>
            <person name="Simpson A."/>
        </authorList>
    </citation>
    <scope>NUCLEOTIDE SEQUENCE</scope>
    <source>
        <strain evidence="5">F6_2S_P_1</strain>
    </source>
</reference>
<evidence type="ECO:0000313" key="5">
    <source>
        <dbReference type="EMBL" id="MDI4648459.1"/>
    </source>
</evidence>
<comment type="similarity">
    <text evidence="1">Belongs to the bacterial solute-binding protein 1 family.</text>
</comment>
<dbReference type="PANTHER" id="PTHR43649">
    <property type="entry name" value="ARABINOSE-BINDING PROTEIN-RELATED"/>
    <property type="match status" value="1"/>
</dbReference>
<dbReference type="RefSeq" id="WP_282911174.1">
    <property type="nucleotide sequence ID" value="NZ_JAGRPV010000001.1"/>
</dbReference>
<dbReference type="PROSITE" id="PS51257">
    <property type="entry name" value="PROKAR_LIPOPROTEIN"/>
    <property type="match status" value="1"/>
</dbReference>
<protein>
    <recommendedName>
        <fullName evidence="7">ABC transporter substrate-binding protein</fullName>
    </recommendedName>
</protein>
<dbReference type="InterPro" id="IPR050490">
    <property type="entry name" value="Bact_solute-bd_prot1"/>
</dbReference>
<evidence type="ECO:0000256" key="1">
    <source>
        <dbReference type="ARBA" id="ARBA00008520"/>
    </source>
</evidence>
<dbReference type="SUPFAM" id="SSF53850">
    <property type="entry name" value="Periplasmic binding protein-like II"/>
    <property type="match status" value="1"/>
</dbReference>
<evidence type="ECO:0000256" key="2">
    <source>
        <dbReference type="ARBA" id="ARBA00022448"/>
    </source>
</evidence>
<keyword evidence="3 4" id="KW-0732">Signal</keyword>
<dbReference type="EMBL" id="JAGRPV010000001">
    <property type="protein sequence ID" value="MDI4648459.1"/>
    <property type="molecule type" value="Genomic_DNA"/>
</dbReference>
<dbReference type="PANTHER" id="PTHR43649:SF34">
    <property type="entry name" value="ABC TRANSPORTER PERIPLASMIC-BINDING PROTEIN YCJN-RELATED"/>
    <property type="match status" value="1"/>
</dbReference>
<organism evidence="5 6">
    <name type="scientific">Cohnella hashimotonis</name>
    <dbReference type="NCBI Taxonomy" id="2826895"/>
    <lineage>
        <taxon>Bacteria</taxon>
        <taxon>Bacillati</taxon>
        <taxon>Bacillota</taxon>
        <taxon>Bacilli</taxon>
        <taxon>Bacillales</taxon>
        <taxon>Paenibacillaceae</taxon>
        <taxon>Cohnella</taxon>
    </lineage>
</organism>
<dbReference type="Gene3D" id="3.40.190.10">
    <property type="entry name" value="Periplasmic binding protein-like II"/>
    <property type="match status" value="2"/>
</dbReference>
<feature type="signal peptide" evidence="4">
    <location>
        <begin position="1"/>
        <end position="26"/>
    </location>
</feature>
<keyword evidence="6" id="KW-1185">Reference proteome</keyword>
<name>A0ABT6TR99_9BACL</name>
<gene>
    <name evidence="5" type="ORF">KB449_26130</name>
</gene>
<evidence type="ECO:0008006" key="7">
    <source>
        <dbReference type="Google" id="ProtNLM"/>
    </source>
</evidence>
<feature type="chain" id="PRO_5046233657" description="ABC transporter substrate-binding protein" evidence="4">
    <location>
        <begin position="27"/>
        <end position="600"/>
    </location>
</feature>
<proteinExistence type="inferred from homology"/>
<sequence>MKLAGWKRKWHAVTMIGVLAVTTALTGCNNDTANTVVEKEGSATAQSTASSGASSEAPLEEMEYSFFDAVHSTPQDFYNNPNDVVTPYIENKFKIKVSDIVTASGMRPEEKFNLLVASDTLPDVVLVDNPNVSKFYASDKFVALDDYIDQLPNMKKWTSELAWNMLKDKDGHIIALPNATPFKSDPQVGANIPDDDIFYKGQTSMGLVVREDILKKLGYKFKTMSEIETDLKANPRNYTADELALDPKIETVADFTKLLQQIKDLNLVEGDKPVIPLSMMNWSIYHFSTLYTNPGWMIDGSRNVSGFLDNPGMRDYYKTINQWYAGKLLDNDYVIQKTEQYMEKLNSGRIAVASYSDNWSKSRESLKQINPEYDLRPIPWPKAASGKTYVDATYPSGFYNVMISKKVKDLPRLLKYFDWLYSDEAMELMTWGPESAGLYTEKDGKRVFKDEAFGQAVASGQKTADGKSASYYGLYDPFYSDGFTSKALRTAVGLFGYNPVTWQKSYPVKMDAFETARHAVAVEKLATDGTHVAPYGENASEVGNWFWGEFVAQKVAKILKAKDDAEVDQAFDSVLKEFKADKYEAAKKDMSDYFRVLQGK</sequence>
<evidence type="ECO:0000313" key="6">
    <source>
        <dbReference type="Proteomes" id="UP001161691"/>
    </source>
</evidence>
<accession>A0ABT6TR99</accession>
<evidence type="ECO:0000256" key="4">
    <source>
        <dbReference type="SAM" id="SignalP"/>
    </source>
</evidence>
<dbReference type="Proteomes" id="UP001161691">
    <property type="component" value="Unassembled WGS sequence"/>
</dbReference>